<name>A0A2U2HP98_9BURK</name>
<keyword evidence="1" id="KW-0472">Membrane</keyword>
<feature type="transmembrane region" description="Helical" evidence="1">
    <location>
        <begin position="122"/>
        <end position="143"/>
    </location>
</feature>
<gene>
    <name evidence="2" type="ORF">C7C56_006850</name>
</gene>
<keyword evidence="1" id="KW-0812">Transmembrane</keyword>
<feature type="transmembrane region" description="Helical" evidence="1">
    <location>
        <begin position="88"/>
        <end position="110"/>
    </location>
</feature>
<dbReference type="RefSeq" id="WP_106756712.1">
    <property type="nucleotide sequence ID" value="NZ_PXWF02000092.1"/>
</dbReference>
<protein>
    <submittedName>
        <fullName evidence="2">Uncharacterized protein</fullName>
    </submittedName>
</protein>
<dbReference type="EMBL" id="PXWF02000092">
    <property type="protein sequence ID" value="PWF49340.1"/>
    <property type="molecule type" value="Genomic_DNA"/>
</dbReference>
<sequence length="159" mass="16621">MQQAKNNYLIWSGIAAAAGGLLHVAVIFGGPAWYRLIGATEPIVRLAAKGHAFPVIVCLFAAAVLFACAGFAFSGAGLIPRLPFLRTALVLITTALLIHGVAFIPLVLLWPQKMIGLYDGVGINAILIVTSAICLATGLGFAAGTRRGWHRSGTVANRT</sequence>
<organism evidence="2 3">
    <name type="scientific">Massilia glaciei</name>
    <dbReference type="NCBI Taxonomy" id="1524097"/>
    <lineage>
        <taxon>Bacteria</taxon>
        <taxon>Pseudomonadati</taxon>
        <taxon>Pseudomonadota</taxon>
        <taxon>Betaproteobacteria</taxon>
        <taxon>Burkholderiales</taxon>
        <taxon>Oxalobacteraceae</taxon>
        <taxon>Telluria group</taxon>
        <taxon>Massilia</taxon>
    </lineage>
</organism>
<dbReference type="AlphaFoldDB" id="A0A2U2HP98"/>
<keyword evidence="1" id="KW-1133">Transmembrane helix</keyword>
<evidence type="ECO:0000313" key="2">
    <source>
        <dbReference type="EMBL" id="PWF49340.1"/>
    </source>
</evidence>
<evidence type="ECO:0000256" key="1">
    <source>
        <dbReference type="SAM" id="Phobius"/>
    </source>
</evidence>
<evidence type="ECO:0000313" key="3">
    <source>
        <dbReference type="Proteomes" id="UP000241421"/>
    </source>
</evidence>
<feature type="transmembrane region" description="Helical" evidence="1">
    <location>
        <begin position="53"/>
        <end position="76"/>
    </location>
</feature>
<keyword evidence="3" id="KW-1185">Reference proteome</keyword>
<feature type="transmembrane region" description="Helical" evidence="1">
    <location>
        <begin position="9"/>
        <end position="33"/>
    </location>
</feature>
<proteinExistence type="predicted"/>
<dbReference type="Proteomes" id="UP000241421">
    <property type="component" value="Unassembled WGS sequence"/>
</dbReference>
<reference evidence="2 3" key="1">
    <citation type="submission" date="2018-04" db="EMBL/GenBank/DDBJ databases">
        <title>Massilia violaceinigra sp. nov., a novel purple-pigmented bacterium isolated from Tianshan glacier, Xinjiang, China.</title>
        <authorList>
            <person name="Wang H."/>
        </authorList>
    </citation>
    <scope>NUCLEOTIDE SEQUENCE [LARGE SCALE GENOMIC DNA]</scope>
    <source>
        <strain evidence="2 3">B448-2</strain>
    </source>
</reference>
<accession>A0A2U2HP98</accession>
<comment type="caution">
    <text evidence="2">The sequence shown here is derived from an EMBL/GenBank/DDBJ whole genome shotgun (WGS) entry which is preliminary data.</text>
</comment>